<dbReference type="EMBL" id="JAUOPU010000004">
    <property type="protein sequence ID" value="MDO6542115.1"/>
    <property type="molecule type" value="Genomic_DNA"/>
</dbReference>
<evidence type="ECO:0000313" key="2">
    <source>
        <dbReference type="EMBL" id="MDO6542115.1"/>
    </source>
</evidence>
<accession>A0AAW7Y225</accession>
<proteinExistence type="predicted"/>
<reference evidence="2" key="1">
    <citation type="submission" date="2023-07" db="EMBL/GenBank/DDBJ databases">
        <title>Genome content predicts the carbon catabolic preferences of heterotrophic bacteria.</title>
        <authorList>
            <person name="Gralka M."/>
        </authorList>
    </citation>
    <scope>NUCLEOTIDE SEQUENCE</scope>
    <source>
        <strain evidence="2">G2M05</strain>
    </source>
</reference>
<protein>
    <recommendedName>
        <fullName evidence="1">Putative adhesin Stv domain-containing protein</fullName>
    </recommendedName>
</protein>
<dbReference type="AlphaFoldDB" id="A0AAW7Y225"/>
<dbReference type="Pfam" id="PF21527">
    <property type="entry name" value="Stv"/>
    <property type="match status" value="1"/>
</dbReference>
<dbReference type="Proteomes" id="UP001170624">
    <property type="component" value="Unassembled WGS sequence"/>
</dbReference>
<evidence type="ECO:0000259" key="1">
    <source>
        <dbReference type="Pfam" id="PF21527"/>
    </source>
</evidence>
<name>A0AAW7Y225_9GAMM</name>
<comment type="caution">
    <text evidence="2">The sequence shown here is derived from an EMBL/GenBank/DDBJ whole genome shotgun (WGS) entry which is preliminary data.</text>
</comment>
<gene>
    <name evidence="2" type="ORF">Q4568_06205</name>
</gene>
<sequence>MERKFKKLIISSVNFTAKKALILSHGGYTPSQSKFRKGSGLVAIPHGLTMEFNSMRNEPSIGTKANHLLNGFDIQPQDTVLFGAFINNYSLTHNPLFDRYKPNEQYDLIRIDTVGKSHMTDVFEAIKTLDLGYTDIRSFACRINKLTYDF</sequence>
<dbReference type="RefSeq" id="WP_303498695.1">
    <property type="nucleotide sequence ID" value="NZ_JAUOPU010000004.1"/>
</dbReference>
<dbReference type="InterPro" id="IPR049002">
    <property type="entry name" value="Stv"/>
</dbReference>
<organism evidence="2 3">
    <name type="scientific">Photobacterium sanguinicancri</name>
    <dbReference type="NCBI Taxonomy" id="875932"/>
    <lineage>
        <taxon>Bacteria</taxon>
        <taxon>Pseudomonadati</taxon>
        <taxon>Pseudomonadota</taxon>
        <taxon>Gammaproteobacteria</taxon>
        <taxon>Vibrionales</taxon>
        <taxon>Vibrionaceae</taxon>
        <taxon>Photobacterium</taxon>
    </lineage>
</organism>
<evidence type="ECO:0000313" key="3">
    <source>
        <dbReference type="Proteomes" id="UP001170624"/>
    </source>
</evidence>
<feature type="domain" description="Putative adhesin Stv" evidence="1">
    <location>
        <begin position="20"/>
        <end position="142"/>
    </location>
</feature>